<dbReference type="OrthoDB" id="9811006at2"/>
<dbReference type="EMBL" id="QTJU01000016">
    <property type="protein sequence ID" value="RFM25716.1"/>
    <property type="molecule type" value="Genomic_DNA"/>
</dbReference>
<keyword evidence="1" id="KW-0732">Signal</keyword>
<name>A0A3E1NCK5_9BACT</name>
<feature type="chain" id="PRO_5017643854" evidence="1">
    <location>
        <begin position="20"/>
        <end position="189"/>
    </location>
</feature>
<keyword evidence="4" id="KW-1185">Reference proteome</keyword>
<dbReference type="PANTHER" id="PTHR34406:SF1">
    <property type="entry name" value="PROTEIN YCEI"/>
    <property type="match status" value="1"/>
</dbReference>
<dbReference type="PANTHER" id="PTHR34406">
    <property type="entry name" value="PROTEIN YCEI"/>
    <property type="match status" value="1"/>
</dbReference>
<proteinExistence type="predicted"/>
<evidence type="ECO:0000313" key="3">
    <source>
        <dbReference type="EMBL" id="RFM25716.1"/>
    </source>
</evidence>
<sequence>MKKAVLFFAAALITLSSFAQTWKADPAHSKLAFTVTHMGISDISGIFGKFDVTIIAAKADFSDAVVELSTDVSSINTNVDMRDNHLKSPDFFDVAQFSTLTFKSTSLKANGNNQYTISGNLTLHGVTKPVSLTLVYRGTTTNPMSKATTAGVQVTGTIKRSDFNIGAKFPSAMVSDEVRIKADGEFIKQ</sequence>
<dbReference type="SMART" id="SM00867">
    <property type="entry name" value="YceI"/>
    <property type="match status" value="1"/>
</dbReference>
<evidence type="ECO:0000256" key="1">
    <source>
        <dbReference type="SAM" id="SignalP"/>
    </source>
</evidence>
<feature type="signal peptide" evidence="1">
    <location>
        <begin position="1"/>
        <end position="19"/>
    </location>
</feature>
<organism evidence="3 4">
    <name type="scientific">Deminuibacter soli</name>
    <dbReference type="NCBI Taxonomy" id="2291815"/>
    <lineage>
        <taxon>Bacteria</taxon>
        <taxon>Pseudomonadati</taxon>
        <taxon>Bacteroidota</taxon>
        <taxon>Chitinophagia</taxon>
        <taxon>Chitinophagales</taxon>
        <taxon>Chitinophagaceae</taxon>
        <taxon>Deminuibacter</taxon>
    </lineage>
</organism>
<comment type="caution">
    <text evidence="3">The sequence shown here is derived from an EMBL/GenBank/DDBJ whole genome shotgun (WGS) entry which is preliminary data.</text>
</comment>
<reference evidence="3 4" key="1">
    <citation type="submission" date="2018-08" db="EMBL/GenBank/DDBJ databases">
        <title>Chitinophagaceae sp. K23C18032701, a novel bacterium isolated from forest soil.</title>
        <authorList>
            <person name="Wang C."/>
        </authorList>
    </citation>
    <scope>NUCLEOTIDE SEQUENCE [LARGE SCALE GENOMIC DNA]</scope>
    <source>
        <strain evidence="3 4">K23C18032701</strain>
    </source>
</reference>
<protein>
    <submittedName>
        <fullName evidence="3">Polyisoprenoid-binding protein</fullName>
    </submittedName>
</protein>
<dbReference type="AlphaFoldDB" id="A0A3E1NCK5"/>
<evidence type="ECO:0000259" key="2">
    <source>
        <dbReference type="SMART" id="SM00867"/>
    </source>
</evidence>
<accession>A0A3E1NCK5</accession>
<dbReference type="Proteomes" id="UP000261284">
    <property type="component" value="Unassembled WGS sequence"/>
</dbReference>
<dbReference type="RefSeq" id="WP_116849794.1">
    <property type="nucleotide sequence ID" value="NZ_QTJU01000016.1"/>
</dbReference>
<feature type="domain" description="Lipid/polyisoprenoid-binding YceI-like" evidence="2">
    <location>
        <begin position="21"/>
        <end position="187"/>
    </location>
</feature>
<dbReference type="SUPFAM" id="SSF101874">
    <property type="entry name" value="YceI-like"/>
    <property type="match status" value="1"/>
</dbReference>
<dbReference type="InterPro" id="IPR007372">
    <property type="entry name" value="Lipid/polyisoprenoid-bd_YceI"/>
</dbReference>
<dbReference type="Gene3D" id="2.40.128.110">
    <property type="entry name" value="Lipid/polyisoprenoid-binding, YceI-like"/>
    <property type="match status" value="1"/>
</dbReference>
<evidence type="ECO:0000313" key="4">
    <source>
        <dbReference type="Proteomes" id="UP000261284"/>
    </source>
</evidence>
<dbReference type="Pfam" id="PF04264">
    <property type="entry name" value="YceI"/>
    <property type="match status" value="1"/>
</dbReference>
<dbReference type="InterPro" id="IPR036761">
    <property type="entry name" value="TTHA0802/YceI-like_sf"/>
</dbReference>
<gene>
    <name evidence="3" type="ORF">DXN05_23690</name>
</gene>